<dbReference type="SUPFAM" id="SSF81383">
    <property type="entry name" value="F-box domain"/>
    <property type="match status" value="1"/>
</dbReference>
<dbReference type="CDD" id="cd09917">
    <property type="entry name" value="F-box_SF"/>
    <property type="match status" value="1"/>
</dbReference>
<dbReference type="Pfam" id="PF12937">
    <property type="entry name" value="F-box-like"/>
    <property type="match status" value="1"/>
</dbReference>
<comment type="caution">
    <text evidence="3">The sequence shown here is derived from an EMBL/GenBank/DDBJ whole genome shotgun (WGS) entry which is preliminary data.</text>
</comment>
<dbReference type="Gene3D" id="1.20.1280.50">
    <property type="match status" value="1"/>
</dbReference>
<keyword evidence="1" id="KW-0175">Coiled coil</keyword>
<gene>
    <name evidence="3" type="ORF">CTI12_AA469460</name>
</gene>
<protein>
    <submittedName>
        <fullName evidence="3">F-box domain, Leucine-rich repeat domain, L domain-like protein</fullName>
    </submittedName>
</protein>
<dbReference type="PROSITE" id="PS50181">
    <property type="entry name" value="FBOX"/>
    <property type="match status" value="1"/>
</dbReference>
<evidence type="ECO:0000256" key="1">
    <source>
        <dbReference type="SAM" id="Coils"/>
    </source>
</evidence>
<dbReference type="InterPro" id="IPR044809">
    <property type="entry name" value="AUF1-like"/>
</dbReference>
<dbReference type="AlphaFoldDB" id="A0A2U1LPD6"/>
<evidence type="ECO:0000259" key="2">
    <source>
        <dbReference type="PROSITE" id="PS50181"/>
    </source>
</evidence>
<dbReference type="OrthoDB" id="1065058at2759"/>
<keyword evidence="4" id="KW-1185">Reference proteome</keyword>
<reference evidence="3 4" key="1">
    <citation type="journal article" date="2018" name="Mol. Plant">
        <title>The genome of Artemisia annua provides insight into the evolution of Asteraceae family and artemisinin biosynthesis.</title>
        <authorList>
            <person name="Shen Q."/>
            <person name="Zhang L."/>
            <person name="Liao Z."/>
            <person name="Wang S."/>
            <person name="Yan T."/>
            <person name="Shi P."/>
            <person name="Liu M."/>
            <person name="Fu X."/>
            <person name="Pan Q."/>
            <person name="Wang Y."/>
            <person name="Lv Z."/>
            <person name="Lu X."/>
            <person name="Zhang F."/>
            <person name="Jiang W."/>
            <person name="Ma Y."/>
            <person name="Chen M."/>
            <person name="Hao X."/>
            <person name="Li L."/>
            <person name="Tang Y."/>
            <person name="Lv G."/>
            <person name="Zhou Y."/>
            <person name="Sun X."/>
            <person name="Brodelius P.E."/>
            <person name="Rose J.K.C."/>
            <person name="Tang K."/>
        </authorList>
    </citation>
    <scope>NUCLEOTIDE SEQUENCE [LARGE SCALE GENOMIC DNA]</scope>
    <source>
        <strain evidence="4">cv. Huhao1</strain>
        <tissue evidence="3">Leaf</tissue>
    </source>
</reference>
<dbReference type="InterPro" id="IPR036047">
    <property type="entry name" value="F-box-like_dom_sf"/>
</dbReference>
<evidence type="ECO:0000313" key="4">
    <source>
        <dbReference type="Proteomes" id="UP000245207"/>
    </source>
</evidence>
<accession>A0A2U1LPD6</accession>
<dbReference type="Proteomes" id="UP000245207">
    <property type="component" value="Unassembled WGS sequence"/>
</dbReference>
<dbReference type="EMBL" id="PKPP01008390">
    <property type="protein sequence ID" value="PWA50834.1"/>
    <property type="molecule type" value="Genomic_DNA"/>
</dbReference>
<name>A0A2U1LPD6_ARTAN</name>
<feature type="coiled-coil region" evidence="1">
    <location>
        <begin position="128"/>
        <end position="155"/>
    </location>
</feature>
<dbReference type="PANTHER" id="PTHR31215">
    <property type="entry name" value="OS05G0510400 PROTEIN-RELATED"/>
    <property type="match status" value="1"/>
</dbReference>
<proteinExistence type="predicted"/>
<feature type="domain" description="F-box" evidence="2">
    <location>
        <begin position="13"/>
        <end position="61"/>
    </location>
</feature>
<organism evidence="3 4">
    <name type="scientific">Artemisia annua</name>
    <name type="common">Sweet wormwood</name>
    <dbReference type="NCBI Taxonomy" id="35608"/>
    <lineage>
        <taxon>Eukaryota</taxon>
        <taxon>Viridiplantae</taxon>
        <taxon>Streptophyta</taxon>
        <taxon>Embryophyta</taxon>
        <taxon>Tracheophyta</taxon>
        <taxon>Spermatophyta</taxon>
        <taxon>Magnoliopsida</taxon>
        <taxon>eudicotyledons</taxon>
        <taxon>Gunneridae</taxon>
        <taxon>Pentapetalae</taxon>
        <taxon>asterids</taxon>
        <taxon>campanulids</taxon>
        <taxon>Asterales</taxon>
        <taxon>Asteraceae</taxon>
        <taxon>Asteroideae</taxon>
        <taxon>Anthemideae</taxon>
        <taxon>Artemisiinae</taxon>
        <taxon>Artemisia</taxon>
    </lineage>
</organism>
<dbReference type="InterPro" id="IPR001810">
    <property type="entry name" value="F-box_dom"/>
</dbReference>
<sequence>MNEVKKLCAEDDSSSFGRLPEDIVLQILNKLIDLKTLCLCKLVSKRFTSIVSQVETIFFTFSTYPLVDAARLGSYGSAIGSLMTFQCVKSLHIQFPSFFDNHFLFKWKVNFRIRPDSFIFLSPNSVCNNKESNVNENSQEALEEQDRELTKNKANIMVECLKDAMMRVTLLLHVTRLPSLENVVITDLGKRGKVSLSGGKVDDLNDWISSCSVEIIEKSVSSYFISQCYVPLLKLPVSGYLMKGVKLYILQWNDLMGDISDSIMKSDNDDAFEDKEEAAYSEALMEIFKKHSDRIERLDL</sequence>
<evidence type="ECO:0000313" key="3">
    <source>
        <dbReference type="EMBL" id="PWA50834.1"/>
    </source>
</evidence>